<evidence type="ECO:0000256" key="4">
    <source>
        <dbReference type="ARBA" id="ARBA00022953"/>
    </source>
</evidence>
<reference evidence="7" key="2">
    <citation type="journal article" date="2016" name="Virus Res.">
        <title>Novel mycoviruses discovered from metatranscriptomics survey of soybean phyllosphere phytobiomes.</title>
        <authorList>
            <person name="Marzano S.Y."/>
            <person name="Domier L.L."/>
        </authorList>
    </citation>
    <scope>NUCLEOTIDE SEQUENCE</scope>
    <source>
        <strain evidence="7">SaEndV1-1</strain>
    </source>
</reference>
<evidence type="ECO:0000256" key="1">
    <source>
        <dbReference type="ARBA" id="ARBA00022484"/>
    </source>
</evidence>
<dbReference type="InterPro" id="IPR001788">
    <property type="entry name" value="RNA-dep_RNA_pol_alsuvir"/>
</dbReference>
<keyword evidence="2" id="KW-0808">Transferase</keyword>
<feature type="region of interest" description="Disordered" evidence="5">
    <location>
        <begin position="1"/>
        <end position="22"/>
    </location>
</feature>
<evidence type="ECO:0000313" key="7">
    <source>
        <dbReference type="EMBL" id="ALM62234.1"/>
    </source>
</evidence>
<dbReference type="GO" id="GO:0006351">
    <property type="term" value="P:DNA-templated transcription"/>
    <property type="evidence" value="ECO:0007669"/>
    <property type="project" value="InterPro"/>
</dbReference>
<keyword evidence="4" id="KW-0693">Viral RNA replication</keyword>
<keyword evidence="3" id="KW-0548">Nucleotidyltransferase</keyword>
<protein>
    <submittedName>
        <fullName evidence="7">RNA-dependent RNA polymerase</fullName>
    </submittedName>
</protein>
<feature type="domain" description="RdRp catalytic" evidence="6">
    <location>
        <begin position="1034"/>
        <end position="1147"/>
    </location>
</feature>
<dbReference type="EMBL" id="KT598232">
    <property type="protein sequence ID" value="ALM62234.1"/>
    <property type="molecule type" value="Genomic_RNA"/>
</dbReference>
<evidence type="ECO:0000256" key="3">
    <source>
        <dbReference type="ARBA" id="ARBA00022695"/>
    </source>
</evidence>
<dbReference type="GO" id="GO:0003968">
    <property type="term" value="F:RNA-directed RNA polymerase activity"/>
    <property type="evidence" value="ECO:0007669"/>
    <property type="project" value="UniProtKB-KW"/>
</dbReference>
<sequence length="1293" mass="147109">MEEKEPTGKLAEISTLPEDLEEKPAVVCEESNEMGDYVIDQSLGKEEDKDIRDHDVDVTSSKHIVPGVETNPEHVSLMYKIEYVVDNIVRQRPLSDDGNLKFIRESGHFVTDTPTNINYTLNEAHKDGSGCGLNSIMTNLLRYGRQLNKDKMIELTGRVTAHTVSDIAMCCMLNRANLLMVSKSNSTHWYIFDKSWITVQILQMVVKGVGHAEPAELDYAELSNLWKSKRKFDDVINVKKIVVSPTCSRIGMPVMANSYITTNCLDHIHLKNYDQIISRQCVQLRSDGGRLKLEDKWGELLYRLTNKSISHWNARVSLLNVSKVISRHRNPIKVIHGVKYQNGVVLNEKHSDTIRGGTLILIIGMYGAVTTIACPIKEGIWLPLECNRLEPLFFLSLGTGIYAERVMEKKVILKTEKEVRTFLNNASLNRCHAFGMFTDVTSTQSAEATHLIVSQFDDRPHHMYNERDILTKYSDDHIIYVGTDLTSDAITWIRTSGKHHRRSLISGRMAIEVQTRDELLQAILNVLPPSWQREIVVTGLDGGASTINYVGFHNESHMTAGAWTGFSDILGKMLQNTEGSNDNVEIKSVNWEGTKTVNKVVEHLTSLQLTASSDLTWNLVAGKMNDSRYVITVVDSPSVVIERLKNLPKFKTVSPMLAMADGSVLVVPCGLILELDHVTGGQSYFHDNTKHDHNPGNDAQQEETGKVREHWDMKDQTSKSAGQIMGAHDWWNINKSKTTDTNQQLQQLESLQNIEGLGDLEILPLQNFNMQVNEGSYWDSKIYFEYKEDGQTLTSCDMKLDEDITSEVIEFWLEDDLTDHNVIYGPRATMTMSHDGTYGAVKSVKKTTLVRYPIYSRPVMTKMANQEINAVTGRIGSVTEVRKFSIDPKIEGRQFAETYFKSDWGAMVHHYRQNPLTFDSEKTLAWISTRSDSLKIAKELQEMLDEGLVVHGLDRVNVHLKLESLLKDEPITSYREQQARTIVWQSKAICAIFSPIFIEAKKRFKTILHEKFIYSDGLTPSQINDILATRPAPKFFLEDDLTKQDRQTDQQLLDCEFEIYRYLGVSEMVLSSWRSVHNKWRFKGKTVKGLFDAQRLTGQVTTALGNVIVNLLVHRRLVQVNQSSIQTMLVLGDDNLLFMSKFIDAKELRRTIADYYNMQSKAFNYENHGTFCSLVAYRSINGVAQLGPDYVRLRRRFEVTNGVSEVTDVNLEMRSMSYCTMLGDIPEARQIVQDKQWGLTLPNWYAQDMLLPALCNKYNMSLELVIANLQQLLNMIRTPKVYHHSVDVLVENR</sequence>
<dbReference type="InterPro" id="IPR043502">
    <property type="entry name" value="DNA/RNA_pol_sf"/>
</dbReference>
<organism evidence="7">
    <name type="scientific">Soybean leaf-associated endornavirus 1</name>
    <dbReference type="NCBI Taxonomy" id="1719039"/>
    <lineage>
        <taxon>Viruses</taxon>
        <taxon>Riboviria</taxon>
        <taxon>Orthornavirae</taxon>
        <taxon>Kitrinoviricota</taxon>
        <taxon>Alsuviricetes</taxon>
        <taxon>Martellivirales</taxon>
        <taxon>Endornaviridae</taxon>
    </lineage>
</organism>
<proteinExistence type="predicted"/>
<evidence type="ECO:0000256" key="2">
    <source>
        <dbReference type="ARBA" id="ARBA00022679"/>
    </source>
</evidence>
<dbReference type="GO" id="GO:0039694">
    <property type="term" value="P:viral RNA genome replication"/>
    <property type="evidence" value="ECO:0007669"/>
    <property type="project" value="InterPro"/>
</dbReference>
<dbReference type="GO" id="GO:0003723">
    <property type="term" value="F:RNA binding"/>
    <property type="evidence" value="ECO:0007669"/>
    <property type="project" value="InterPro"/>
</dbReference>
<feature type="region of interest" description="Disordered" evidence="5">
    <location>
        <begin position="687"/>
        <end position="707"/>
    </location>
</feature>
<accession>A0A0S1WF73</accession>
<dbReference type="SUPFAM" id="SSF56672">
    <property type="entry name" value="DNA/RNA polymerases"/>
    <property type="match status" value="1"/>
</dbReference>
<dbReference type="Pfam" id="PF00978">
    <property type="entry name" value="RdRP_2"/>
    <property type="match status" value="1"/>
</dbReference>
<dbReference type="CDD" id="cd23255">
    <property type="entry name" value="Endornaviridae_RdRp"/>
    <property type="match status" value="1"/>
</dbReference>
<evidence type="ECO:0000256" key="5">
    <source>
        <dbReference type="SAM" id="MobiDB-lite"/>
    </source>
</evidence>
<reference evidence="7" key="1">
    <citation type="submission" date="2015-08" db="EMBL/GenBank/DDBJ databases">
        <authorList>
            <person name="Babu N.S."/>
            <person name="Beckwith C.J."/>
            <person name="Beseler K.G."/>
            <person name="Brison A."/>
            <person name="Carone J.V."/>
            <person name="Caskin T.P."/>
            <person name="Diamond M."/>
            <person name="Durham M.E."/>
            <person name="Foxe J.M."/>
            <person name="Go M."/>
            <person name="Henderson B.A."/>
            <person name="Jones I.B."/>
            <person name="McGettigan J.A."/>
            <person name="Micheletti S.J."/>
            <person name="Nasrallah M.E."/>
            <person name="Ortiz D."/>
            <person name="Piller C.R."/>
            <person name="Privatt S.R."/>
            <person name="Schneider S.L."/>
            <person name="Sharp S."/>
            <person name="Smith T.C."/>
            <person name="Stanton J.D."/>
            <person name="Ullery H.E."/>
            <person name="Wilson R.J."/>
            <person name="Serrano M.G."/>
            <person name="Buck G."/>
            <person name="Lee V."/>
            <person name="Wang Y."/>
            <person name="Carvalho R."/>
            <person name="Voegtly L."/>
            <person name="Shi R."/>
            <person name="Duckworth R."/>
            <person name="Johnson A."/>
            <person name="Loviza R."/>
            <person name="Walstead R."/>
            <person name="Shah Z."/>
            <person name="Kiflezghi M."/>
            <person name="Wade K."/>
            <person name="Ball S.L."/>
            <person name="Bradley K.W."/>
            <person name="Asai D.J."/>
            <person name="Bowman C.A."/>
            <person name="Russell D.A."/>
            <person name="Pope W.H."/>
            <person name="Jacobs-Sera D."/>
            <person name="Hendrix R.W."/>
            <person name="Hatfull G.F."/>
        </authorList>
    </citation>
    <scope>NUCLEOTIDE SEQUENCE</scope>
    <source>
        <strain evidence="7">SaEndV1-1</strain>
    </source>
</reference>
<name>A0A0S1WF73_9VIRU</name>
<keyword evidence="1 7" id="KW-0696">RNA-directed RNA polymerase</keyword>
<evidence type="ECO:0000259" key="6">
    <source>
        <dbReference type="PROSITE" id="PS50507"/>
    </source>
</evidence>
<dbReference type="InterPro" id="IPR007094">
    <property type="entry name" value="RNA-dir_pol_PSvirus"/>
</dbReference>
<dbReference type="PROSITE" id="PS50507">
    <property type="entry name" value="RDRP_SSRNA_POS"/>
    <property type="match status" value="1"/>
</dbReference>